<evidence type="ECO:0000256" key="2">
    <source>
        <dbReference type="ARBA" id="ARBA00022692"/>
    </source>
</evidence>
<dbReference type="Gene3D" id="1.50.40.10">
    <property type="entry name" value="Mitochondrial carrier domain"/>
    <property type="match status" value="1"/>
</dbReference>
<dbReference type="InterPro" id="IPR018108">
    <property type="entry name" value="MCP_transmembrane"/>
</dbReference>
<dbReference type="Proteomes" id="UP000594261">
    <property type="component" value="Chromosome 10"/>
</dbReference>
<evidence type="ECO:0000313" key="8">
    <source>
        <dbReference type="EnsemblPlants" id="QL10p044089:mrna"/>
    </source>
</evidence>
<organism evidence="8 9">
    <name type="scientific">Quercus lobata</name>
    <name type="common">Valley oak</name>
    <dbReference type="NCBI Taxonomy" id="97700"/>
    <lineage>
        <taxon>Eukaryota</taxon>
        <taxon>Viridiplantae</taxon>
        <taxon>Streptophyta</taxon>
        <taxon>Embryophyta</taxon>
        <taxon>Tracheophyta</taxon>
        <taxon>Spermatophyta</taxon>
        <taxon>Magnoliopsida</taxon>
        <taxon>eudicotyledons</taxon>
        <taxon>Gunneridae</taxon>
        <taxon>Pentapetalae</taxon>
        <taxon>rosids</taxon>
        <taxon>fabids</taxon>
        <taxon>Fagales</taxon>
        <taxon>Fagaceae</taxon>
        <taxon>Quercus</taxon>
    </lineage>
</organism>
<dbReference type="EnsemblPlants" id="QL10p044089:mrna">
    <property type="protein sequence ID" value="QL10p044089:mrna"/>
    <property type="gene ID" value="QL10p044089"/>
</dbReference>
<dbReference type="SUPFAM" id="SSF103506">
    <property type="entry name" value="Mitochondrial carrier"/>
    <property type="match status" value="1"/>
</dbReference>
<comment type="similarity">
    <text evidence="6">Belongs to the mitochondrial carrier (TC 2.A.29) family.</text>
</comment>
<evidence type="ECO:0000256" key="1">
    <source>
        <dbReference type="ARBA" id="ARBA00004141"/>
    </source>
</evidence>
<sequence>MVECGYVVVNEKLPNYVVPDLTNFKLHIVQNVYQHGSFLRTHYMFLFQRCSIVAYLVLHCWIAAGAISSTATFPLEVARKLMQAAGAINGRQYQSMLHALVSIFENEGLPGLYRGLGPSCVKLVPAAGISFMCYEACKRILVEKEEDD</sequence>
<dbReference type="Gramene" id="QL10p044089:mrna">
    <property type="protein sequence ID" value="QL10p044089:mrna"/>
    <property type="gene ID" value="QL10p044089"/>
</dbReference>
<dbReference type="GO" id="GO:0016020">
    <property type="term" value="C:membrane"/>
    <property type="evidence" value="ECO:0007669"/>
    <property type="project" value="UniProtKB-SubCell"/>
</dbReference>
<evidence type="ECO:0000313" key="9">
    <source>
        <dbReference type="Proteomes" id="UP000594261"/>
    </source>
</evidence>
<dbReference type="PROSITE" id="PS50920">
    <property type="entry name" value="SOLCAR"/>
    <property type="match status" value="1"/>
</dbReference>
<name>A0A7N2MUG4_QUELO</name>
<evidence type="ECO:0000256" key="3">
    <source>
        <dbReference type="ARBA" id="ARBA00022737"/>
    </source>
</evidence>
<proteinExistence type="inferred from homology"/>
<comment type="subcellular location">
    <subcellularLocation>
        <location evidence="1">Membrane</location>
        <topology evidence="1">Multi-pass membrane protein</topology>
    </subcellularLocation>
</comment>
<keyword evidence="2 5" id="KW-0812">Transmembrane</keyword>
<evidence type="ECO:0000256" key="5">
    <source>
        <dbReference type="PROSITE-ProRule" id="PRU00282"/>
    </source>
</evidence>
<protein>
    <submittedName>
        <fullName evidence="8">Uncharacterized protein</fullName>
    </submittedName>
</protein>
<dbReference type="InterPro" id="IPR023395">
    <property type="entry name" value="MCP_dom_sf"/>
</dbReference>
<keyword evidence="7" id="KW-1133">Transmembrane helix</keyword>
<evidence type="ECO:0000256" key="6">
    <source>
        <dbReference type="RuleBase" id="RU000488"/>
    </source>
</evidence>
<reference evidence="8 9" key="1">
    <citation type="journal article" date="2016" name="G3 (Bethesda)">
        <title>First Draft Assembly and Annotation of the Genome of a California Endemic Oak Quercus lobata Nee (Fagaceae).</title>
        <authorList>
            <person name="Sork V.L."/>
            <person name="Fitz-Gibbon S.T."/>
            <person name="Puiu D."/>
            <person name="Crepeau M."/>
            <person name="Gugger P.F."/>
            <person name="Sherman R."/>
            <person name="Stevens K."/>
            <person name="Langley C.H."/>
            <person name="Pellegrini M."/>
            <person name="Salzberg S.L."/>
        </authorList>
    </citation>
    <scope>NUCLEOTIDE SEQUENCE [LARGE SCALE GENOMIC DNA]</scope>
    <source>
        <strain evidence="8 9">cv. SW786</strain>
    </source>
</reference>
<evidence type="ECO:0000256" key="7">
    <source>
        <dbReference type="SAM" id="Phobius"/>
    </source>
</evidence>
<dbReference type="AlphaFoldDB" id="A0A7N2MUG4"/>
<feature type="transmembrane region" description="Helical" evidence="7">
    <location>
        <begin position="52"/>
        <end position="73"/>
    </location>
</feature>
<dbReference type="InParanoid" id="A0A7N2MUG4"/>
<feature type="repeat" description="Solcar" evidence="5">
    <location>
        <begin position="52"/>
        <end position="140"/>
    </location>
</feature>
<accession>A0A7N2MUG4</accession>
<dbReference type="EMBL" id="LRBV02000010">
    <property type="status" value="NOT_ANNOTATED_CDS"/>
    <property type="molecule type" value="Genomic_DNA"/>
</dbReference>
<dbReference type="Pfam" id="PF00153">
    <property type="entry name" value="Mito_carr"/>
    <property type="match status" value="1"/>
</dbReference>
<keyword evidence="9" id="KW-1185">Reference proteome</keyword>
<evidence type="ECO:0000256" key="4">
    <source>
        <dbReference type="ARBA" id="ARBA00023136"/>
    </source>
</evidence>
<keyword evidence="6" id="KW-0813">Transport</keyword>
<keyword evidence="3" id="KW-0677">Repeat</keyword>
<dbReference type="PANTHER" id="PTHR24089">
    <property type="entry name" value="SOLUTE CARRIER FAMILY 25"/>
    <property type="match status" value="1"/>
</dbReference>
<keyword evidence="4 5" id="KW-0472">Membrane</keyword>
<reference evidence="8" key="2">
    <citation type="submission" date="2021-01" db="UniProtKB">
        <authorList>
            <consortium name="EnsemblPlants"/>
        </authorList>
    </citation>
    <scope>IDENTIFICATION</scope>
</reference>